<dbReference type="SMART" id="SM00368">
    <property type="entry name" value="LRR_RI"/>
    <property type="match status" value="7"/>
</dbReference>
<sequence length="353" mass="39607">KRKGKKRVTFPPDEDMVSDFVEHSETQRPVYNVTLKEVTSAYKQRCLKHQVDPKSKVLKQIEEGTAECSHPKQLDLQGERLDYHSCESLEDILKLLQFDFINLRETQLEENSRCLRRLDVSNMPLLDDIARMLSGALLCSRLTVLCLENSCLSGRPLFTLVGTLKKNTSLEELCLANNKLNSFQDSMQLGDLLKYNHCLQYLDLSNNLISDPGLEEICEGLRAQKSNLRTLLLCGNYLTEQGMVHLATVLPGIKTLETLNLGNNNLQNQGIQRLKDSLIASCSLQQLCLACTQITCEGVVALAEFIAESRKIQQLDIQENLVGTGGLMALSLALKINHSLVRVAVDHKPKENE</sequence>
<dbReference type="EMBL" id="JARO02000213">
    <property type="protein sequence ID" value="KPP79423.1"/>
    <property type="molecule type" value="Genomic_DNA"/>
</dbReference>
<gene>
    <name evidence="6" type="ORF">Z043_100998</name>
</gene>
<evidence type="ECO:0000256" key="3">
    <source>
        <dbReference type="ARBA" id="ARBA00038315"/>
    </source>
</evidence>
<keyword evidence="2" id="KW-0677">Repeat</keyword>
<dbReference type="SUPFAM" id="SSF52047">
    <property type="entry name" value="RNI-like"/>
    <property type="match status" value="1"/>
</dbReference>
<reference evidence="6 7" key="1">
    <citation type="submission" date="2015-08" db="EMBL/GenBank/DDBJ databases">
        <title>The genome of the Asian arowana (Scleropages formosus).</title>
        <authorList>
            <person name="Tan M.H."/>
            <person name="Gan H.M."/>
            <person name="Croft L.J."/>
            <person name="Austin C.M."/>
        </authorList>
    </citation>
    <scope>NUCLEOTIDE SEQUENCE [LARGE SCALE GENOMIC DNA]</scope>
    <source>
        <strain evidence="6">Aro1</strain>
    </source>
</reference>
<dbReference type="Gene3D" id="3.80.10.10">
    <property type="entry name" value="Ribonuclease Inhibitor"/>
    <property type="match status" value="1"/>
</dbReference>
<dbReference type="InterPro" id="IPR001611">
    <property type="entry name" value="Leu-rich_rpt"/>
</dbReference>
<feature type="non-terminal residue" evidence="6">
    <location>
        <position position="1"/>
    </location>
</feature>
<dbReference type="Proteomes" id="UP000034805">
    <property type="component" value="Unassembled WGS sequence"/>
</dbReference>
<evidence type="ECO:0000256" key="1">
    <source>
        <dbReference type="ARBA" id="ARBA00022614"/>
    </source>
</evidence>
<accession>A0A0P7VAR4</accession>
<dbReference type="PROSITE" id="PS51450">
    <property type="entry name" value="LRR"/>
    <property type="match status" value="2"/>
</dbReference>
<comment type="similarity">
    <text evidence="3">Belongs to the PPP1R37 family.</text>
</comment>
<evidence type="ECO:0000313" key="7">
    <source>
        <dbReference type="Proteomes" id="UP000034805"/>
    </source>
</evidence>
<evidence type="ECO:0000256" key="4">
    <source>
        <dbReference type="ARBA" id="ARBA00040684"/>
    </source>
</evidence>
<keyword evidence="1" id="KW-0433">Leucine-rich repeat</keyword>
<dbReference type="PANTHER" id="PTHR24112">
    <property type="entry name" value="LEUCINE-RICH REPEAT, ISOFORM F-RELATED"/>
    <property type="match status" value="1"/>
</dbReference>
<dbReference type="InterPro" id="IPR032675">
    <property type="entry name" value="LRR_dom_sf"/>
</dbReference>
<dbReference type="AlphaFoldDB" id="A0A0P7VAR4"/>
<evidence type="ECO:0000256" key="5">
    <source>
        <dbReference type="ARBA" id="ARBA00041209"/>
    </source>
</evidence>
<comment type="caution">
    <text evidence="6">The sequence shown here is derived from an EMBL/GenBank/DDBJ whole genome shotgun (WGS) entry which is preliminary data.</text>
</comment>
<organism evidence="6 7">
    <name type="scientific">Scleropages formosus</name>
    <name type="common">Asian bonytongue</name>
    <name type="synonym">Osteoglossum formosum</name>
    <dbReference type="NCBI Taxonomy" id="113540"/>
    <lineage>
        <taxon>Eukaryota</taxon>
        <taxon>Metazoa</taxon>
        <taxon>Chordata</taxon>
        <taxon>Craniata</taxon>
        <taxon>Vertebrata</taxon>
        <taxon>Euteleostomi</taxon>
        <taxon>Actinopterygii</taxon>
        <taxon>Neopterygii</taxon>
        <taxon>Teleostei</taxon>
        <taxon>Osteoglossocephala</taxon>
        <taxon>Osteoglossomorpha</taxon>
        <taxon>Osteoglossiformes</taxon>
        <taxon>Osteoglossidae</taxon>
        <taxon>Scleropages</taxon>
    </lineage>
</organism>
<dbReference type="InterPro" id="IPR051279">
    <property type="entry name" value="PP1-Reg/Actin-Interact_Protein"/>
</dbReference>
<protein>
    <recommendedName>
        <fullName evidence="4">Protein phosphatase 1 regulatory subunit 37</fullName>
    </recommendedName>
    <alternativeName>
        <fullName evidence="5">Leucine-rich repeat-containing protein 68</fullName>
    </alternativeName>
</protein>
<evidence type="ECO:0000313" key="6">
    <source>
        <dbReference type="EMBL" id="KPP79423.1"/>
    </source>
</evidence>
<evidence type="ECO:0000256" key="2">
    <source>
        <dbReference type="ARBA" id="ARBA00022737"/>
    </source>
</evidence>
<feature type="non-terminal residue" evidence="6">
    <location>
        <position position="353"/>
    </location>
</feature>
<proteinExistence type="inferred from homology"/>
<dbReference type="Pfam" id="PF13516">
    <property type="entry name" value="LRR_6"/>
    <property type="match status" value="3"/>
</dbReference>
<dbReference type="PANTHER" id="PTHR24112:SF9">
    <property type="entry name" value="PROTEIN PHOSPHATASE 1 REGULATORY SUBUNIT 37"/>
    <property type="match status" value="1"/>
</dbReference>
<name>A0A0P7VAR4_SCLFO</name>